<dbReference type="PANTHER" id="PTHR20905:SF28">
    <property type="entry name" value="GH28833P-RELATED"/>
    <property type="match status" value="1"/>
</dbReference>
<dbReference type="CDD" id="cd04301">
    <property type="entry name" value="NAT_SF"/>
    <property type="match status" value="1"/>
</dbReference>
<dbReference type="PANTHER" id="PTHR20905">
    <property type="entry name" value="N-ACETYLTRANSFERASE-RELATED"/>
    <property type="match status" value="1"/>
</dbReference>
<evidence type="ECO:0000313" key="1">
    <source>
        <dbReference type="EMBL" id="JAS63232.1"/>
    </source>
</evidence>
<dbReference type="SUPFAM" id="SSF55729">
    <property type="entry name" value="Acyl-CoA N-acyltransferases (Nat)"/>
    <property type="match status" value="1"/>
</dbReference>
<dbReference type="GO" id="GO:0008080">
    <property type="term" value="F:N-acetyltransferase activity"/>
    <property type="evidence" value="ECO:0007669"/>
    <property type="project" value="TreeGrafter"/>
</dbReference>
<name>A0A1B6GLA4_9HEMI</name>
<evidence type="ECO:0008006" key="2">
    <source>
        <dbReference type="Google" id="ProtNLM"/>
    </source>
</evidence>
<dbReference type="Gene3D" id="3.40.630.30">
    <property type="match status" value="1"/>
</dbReference>
<protein>
    <recommendedName>
        <fullName evidence="2">N-acetyltransferase domain-containing protein</fullName>
    </recommendedName>
</protein>
<dbReference type="AlphaFoldDB" id="A0A1B6GLA4"/>
<dbReference type="InterPro" id="IPR016181">
    <property type="entry name" value="Acyl_CoA_acyltransferase"/>
</dbReference>
<dbReference type="EMBL" id="GECZ01006537">
    <property type="protein sequence ID" value="JAS63232.1"/>
    <property type="molecule type" value="Transcribed_RNA"/>
</dbReference>
<organism evidence="1">
    <name type="scientific">Cuerna arida</name>
    <dbReference type="NCBI Taxonomy" id="1464854"/>
    <lineage>
        <taxon>Eukaryota</taxon>
        <taxon>Metazoa</taxon>
        <taxon>Ecdysozoa</taxon>
        <taxon>Arthropoda</taxon>
        <taxon>Hexapoda</taxon>
        <taxon>Insecta</taxon>
        <taxon>Pterygota</taxon>
        <taxon>Neoptera</taxon>
        <taxon>Paraneoptera</taxon>
        <taxon>Hemiptera</taxon>
        <taxon>Auchenorrhyncha</taxon>
        <taxon>Membracoidea</taxon>
        <taxon>Cicadellidae</taxon>
        <taxon>Cicadellinae</taxon>
        <taxon>Proconiini</taxon>
        <taxon>Cuerna</taxon>
    </lineage>
</organism>
<proteinExistence type="predicted"/>
<sequence>METVYDEELPVLKRIKIPMVWERMACGICIKDLQPDKYDVALDIIQNHFLDDDPLCKASAVLSNDVAVQEYQKVALHWMLDTQSFLAVEDGTDRAVGVLIGSVNERDAYTNAMNGTRIYQSIPMNKMQKFLAHIHKQVNQFELFSVEALYEVYIWCVVREYRNRGIGKALLRTGLEQTSQFRLSAAMGIFTGAVSQYIAENMGFQTQHEILYWEWKDGDKAIFDNPGPGNKSANFMVKRVDPADINI</sequence>
<gene>
    <name evidence="1" type="ORF">g.11303</name>
</gene>
<accession>A0A1B6GLA4</accession>
<reference evidence="1" key="1">
    <citation type="submission" date="2015-11" db="EMBL/GenBank/DDBJ databases">
        <title>De novo transcriptome assembly of four potential Pierce s Disease insect vectors from Arizona vineyards.</title>
        <authorList>
            <person name="Tassone E.E."/>
        </authorList>
    </citation>
    <scope>NUCLEOTIDE SEQUENCE</scope>
</reference>